<sequence length="347" mass="40241">MNIQPRESSTEGEDCFTLCVSSILNYKEFSPFLAVWKQCGLLYSEDPERGTPKLAPSYMTVEQELRHIHRIDLQIRREHDQTDVVKQIMTHLHQNEPVIVWVDVFYLQYNSLYQVMHSAHCIVLSEYADGKFGFIDDFYHLKGSMDEQDLIQALDLGMTPLIREGTRFRYATLDITDAVRKVPERDFYAMLHHNQTILGGESEELRSQSGWQELVRPLAGIAAIERYVQSTRSYMEHVTELTEEFLDNMYSDLAGISNNRYLYGHFLREGIPYDPELSKLIDNYDYAAQRWNLAANMTLKSLYQNVDRRHQMLNRALGKVQEIIAIEHQACEMGKSLVANSGFSMMS</sequence>
<gene>
    <name evidence="2" type="ORF">ABXS70_00815</name>
</gene>
<dbReference type="RefSeq" id="WP_366293262.1">
    <property type="nucleotide sequence ID" value="NZ_CP159992.1"/>
</dbReference>
<proteinExistence type="predicted"/>
<dbReference type="AlphaFoldDB" id="A0AAU8ND85"/>
<dbReference type="InterPro" id="IPR026935">
    <property type="entry name" value="BtrH_N"/>
</dbReference>
<protein>
    <submittedName>
        <fullName evidence="2">BtrH N-terminal domain-containing protein</fullName>
    </submittedName>
</protein>
<dbReference type="EMBL" id="CP159992">
    <property type="protein sequence ID" value="XCP95329.1"/>
    <property type="molecule type" value="Genomic_DNA"/>
</dbReference>
<evidence type="ECO:0000313" key="2">
    <source>
        <dbReference type="EMBL" id="XCP95329.1"/>
    </source>
</evidence>
<organism evidence="2">
    <name type="scientific">Paenibacillus sp. AN1007</name>
    <dbReference type="NCBI Taxonomy" id="3151385"/>
    <lineage>
        <taxon>Bacteria</taxon>
        <taxon>Bacillati</taxon>
        <taxon>Bacillota</taxon>
        <taxon>Bacilli</taxon>
        <taxon>Bacillales</taxon>
        <taxon>Paenibacillaceae</taxon>
        <taxon>Paenibacillus</taxon>
    </lineage>
</organism>
<evidence type="ECO:0000259" key="1">
    <source>
        <dbReference type="Pfam" id="PF14399"/>
    </source>
</evidence>
<feature type="domain" description="Butirosin biosynthesis protein H N-terminal" evidence="1">
    <location>
        <begin position="51"/>
        <end position="129"/>
    </location>
</feature>
<accession>A0AAU8ND85</accession>
<reference evidence="2" key="1">
    <citation type="submission" date="2024-05" db="EMBL/GenBank/DDBJ databases">
        <title>Draft genome assemblies of 36 bacteria isolated from hibernating arctic ground squirrels.</title>
        <authorList>
            <person name="McKee H."/>
            <person name="Mullen L."/>
            <person name="Drown D.M."/>
            <person name="Duddleston K.N."/>
        </authorList>
    </citation>
    <scope>NUCLEOTIDE SEQUENCE</scope>
    <source>
        <strain evidence="2">AN1007</strain>
    </source>
</reference>
<dbReference type="Pfam" id="PF14399">
    <property type="entry name" value="BtrH_N"/>
    <property type="match status" value="1"/>
</dbReference>
<name>A0AAU8ND85_9BACL</name>